<evidence type="ECO:0000256" key="4">
    <source>
        <dbReference type="ARBA" id="ARBA00023136"/>
    </source>
</evidence>
<dbReference type="EMBL" id="BPFB01000009">
    <property type="protein sequence ID" value="GIU44451.1"/>
    <property type="molecule type" value="Genomic_DNA"/>
</dbReference>
<dbReference type="InterPro" id="IPR007300">
    <property type="entry name" value="CidB/LrgB"/>
</dbReference>
<dbReference type="PANTHER" id="PTHR30249:SF16">
    <property type="entry name" value="INNER MEMBRANE PROTEIN"/>
    <property type="match status" value="1"/>
</dbReference>
<keyword evidence="6" id="KW-0378">Hydrolase</keyword>
<evidence type="ECO:0000256" key="1">
    <source>
        <dbReference type="ARBA" id="ARBA00004141"/>
    </source>
</evidence>
<accession>A0ABQ4PAC2</accession>
<feature type="transmembrane region" description="Helical" evidence="5">
    <location>
        <begin position="208"/>
        <end position="232"/>
    </location>
</feature>
<keyword evidence="4 5" id="KW-0472">Membrane</keyword>
<keyword evidence="7" id="KW-1185">Reference proteome</keyword>
<dbReference type="PANTHER" id="PTHR30249">
    <property type="entry name" value="PUTATIVE SEROTONIN TRANSPORTER"/>
    <property type="match status" value="1"/>
</dbReference>
<evidence type="ECO:0000313" key="7">
    <source>
        <dbReference type="Proteomes" id="UP000761574"/>
    </source>
</evidence>
<gene>
    <name evidence="6" type="primary">lrgB</name>
    <name evidence="6" type="ORF">TUM4630_10150</name>
</gene>
<organism evidence="6 7">
    <name type="scientific">Shewanella algidipiscicola</name>
    <dbReference type="NCBI Taxonomy" id="614070"/>
    <lineage>
        <taxon>Bacteria</taxon>
        <taxon>Pseudomonadati</taxon>
        <taxon>Pseudomonadota</taxon>
        <taxon>Gammaproteobacteria</taxon>
        <taxon>Alteromonadales</taxon>
        <taxon>Shewanellaceae</taxon>
        <taxon>Shewanella</taxon>
    </lineage>
</organism>
<feature type="transmembrane region" description="Helical" evidence="5">
    <location>
        <begin position="64"/>
        <end position="84"/>
    </location>
</feature>
<sequence>MQAFIASQSLAIVCLVVTLLCYFVSKRLYRAYGYWWLSPMILTPVCLLTFVGLLAIPLPTYFVYSHYLSALLAPATIAFALPIYRERHLIARYPLTLSLGVITGLLVGLFSSWLLVKLIYLPPELSHSILVRSVSTPFAIEATTVFGGEPDLTAMLVLLTGVLGMLLCGPVFTLAKISSPLAKGAALGASAHGVGAAKAAEFGAEEGVVASLTMIFTGITMVVVAPLFAYLLL</sequence>
<evidence type="ECO:0000256" key="3">
    <source>
        <dbReference type="ARBA" id="ARBA00022989"/>
    </source>
</evidence>
<evidence type="ECO:0000313" key="6">
    <source>
        <dbReference type="EMBL" id="GIU44451.1"/>
    </source>
</evidence>
<dbReference type="RefSeq" id="WP_110457251.1">
    <property type="nucleotide sequence ID" value="NZ_BPFB01000009.1"/>
</dbReference>
<dbReference type="Proteomes" id="UP000761574">
    <property type="component" value="Unassembled WGS sequence"/>
</dbReference>
<dbReference type="GO" id="GO:0016787">
    <property type="term" value="F:hydrolase activity"/>
    <property type="evidence" value="ECO:0007669"/>
    <property type="project" value="UniProtKB-KW"/>
</dbReference>
<comment type="caution">
    <text evidence="6">The sequence shown here is derived from an EMBL/GenBank/DDBJ whole genome shotgun (WGS) entry which is preliminary data.</text>
</comment>
<keyword evidence="2 5" id="KW-0812">Transmembrane</keyword>
<feature type="transmembrane region" description="Helical" evidence="5">
    <location>
        <begin position="6"/>
        <end position="24"/>
    </location>
</feature>
<evidence type="ECO:0000256" key="2">
    <source>
        <dbReference type="ARBA" id="ARBA00022692"/>
    </source>
</evidence>
<comment type="subcellular location">
    <subcellularLocation>
        <location evidence="1">Membrane</location>
        <topology evidence="1">Multi-pass membrane protein</topology>
    </subcellularLocation>
</comment>
<feature type="transmembrane region" description="Helical" evidence="5">
    <location>
        <begin position="152"/>
        <end position="175"/>
    </location>
</feature>
<evidence type="ECO:0000256" key="5">
    <source>
        <dbReference type="SAM" id="Phobius"/>
    </source>
</evidence>
<keyword evidence="3 5" id="KW-1133">Transmembrane helix</keyword>
<proteinExistence type="predicted"/>
<name>A0ABQ4PAC2_9GAMM</name>
<dbReference type="Pfam" id="PF04172">
    <property type="entry name" value="LrgB"/>
    <property type="match status" value="1"/>
</dbReference>
<reference evidence="6 7" key="1">
    <citation type="submission" date="2021-05" db="EMBL/GenBank/DDBJ databases">
        <title>Molecular characterization for Shewanella algae harboring chromosomal blaOXA-55-like strains isolated from clinical and environment sample.</title>
        <authorList>
            <person name="Ohama Y."/>
            <person name="Aoki K."/>
            <person name="Harada S."/>
            <person name="Moriya K."/>
            <person name="Ishii Y."/>
            <person name="Tateda K."/>
        </authorList>
    </citation>
    <scope>NUCLEOTIDE SEQUENCE [LARGE SCALE GENOMIC DNA]</scope>
    <source>
        <strain evidence="6 7">LMG 23746</strain>
    </source>
</reference>
<feature type="transmembrane region" description="Helical" evidence="5">
    <location>
        <begin position="96"/>
        <end position="116"/>
    </location>
</feature>
<feature type="transmembrane region" description="Helical" evidence="5">
    <location>
        <begin position="36"/>
        <end position="58"/>
    </location>
</feature>
<protein>
    <submittedName>
        <fullName evidence="6">Murein hydrolase effector protein LrgB</fullName>
    </submittedName>
</protein>